<evidence type="ECO:0000256" key="2">
    <source>
        <dbReference type="ARBA" id="ARBA00022692"/>
    </source>
</evidence>
<dbReference type="EMBL" id="KP026938">
    <property type="protein sequence ID" value="AIW04759.1"/>
    <property type="molecule type" value="Genomic_DNA"/>
</dbReference>
<reference evidence="8" key="1">
    <citation type="journal article" date="2015" name="J. Gen. Virol.">
        <title>Analyses of germline, chromosomally integrated human herpesvirus 6A and B genomes indicate emergent infection and new inflammatory mediators.</title>
        <authorList>
            <person name="Tweedy J."/>
            <person name="Spyrou M.A."/>
            <person name="Hubacek P."/>
            <person name="Kuhl U."/>
            <person name="Lassner D."/>
            <person name="Gompels U.A."/>
        </authorList>
    </citation>
    <scope>NUCLEOTIDE SEQUENCE</scope>
</reference>
<feature type="domain" description="G-protein coupled receptors family 1 profile" evidence="7">
    <location>
        <begin position="68"/>
        <end position="252"/>
    </location>
</feature>
<accession>A0A0A0RRC0</accession>
<dbReference type="GO" id="GO:0016020">
    <property type="term" value="C:membrane"/>
    <property type="evidence" value="ECO:0007669"/>
    <property type="project" value="UniProtKB-SubCell"/>
</dbReference>
<keyword evidence="5" id="KW-0807">Transducer</keyword>
<comment type="subcellular location">
    <subcellularLocation>
        <location evidence="1">Membrane</location>
    </subcellularLocation>
</comment>
<dbReference type="EMBL" id="KP026951">
    <property type="protein sequence ID" value="AIW04772.1"/>
    <property type="molecule type" value="Genomic_DNA"/>
</dbReference>
<dbReference type="EMBL" id="KP026960">
    <property type="protein sequence ID" value="AIW04781.1"/>
    <property type="molecule type" value="Genomic_DNA"/>
</dbReference>
<keyword evidence="2 6" id="KW-0812">Transmembrane</keyword>
<evidence type="ECO:0000256" key="6">
    <source>
        <dbReference type="SAM" id="Phobius"/>
    </source>
</evidence>
<evidence type="ECO:0000313" key="8">
    <source>
        <dbReference type="EMBL" id="AIW04769.1"/>
    </source>
</evidence>
<dbReference type="EMBL" id="KP026939">
    <property type="protein sequence ID" value="AIW04760.1"/>
    <property type="molecule type" value="Genomic_DNA"/>
</dbReference>
<dbReference type="EMBL" id="KP026961">
    <property type="protein sequence ID" value="AIW04782.1"/>
    <property type="molecule type" value="Genomic_DNA"/>
</dbReference>
<dbReference type="EMBL" id="KP026941">
    <property type="protein sequence ID" value="AIW04762.1"/>
    <property type="molecule type" value="Genomic_DNA"/>
</dbReference>
<name>A0A0A0RRC0_HUMAN</name>
<protein>
    <submittedName>
        <fullName evidence="8">U51</fullName>
    </submittedName>
</protein>
<dbReference type="AlphaFoldDB" id="A0A0A0RRC0"/>
<dbReference type="Pfam" id="PF00001">
    <property type="entry name" value="7tm_1"/>
    <property type="match status" value="1"/>
</dbReference>
<feature type="transmembrane region" description="Helical" evidence="6">
    <location>
        <begin position="16"/>
        <end position="36"/>
    </location>
</feature>
<dbReference type="PROSITE" id="PS50262">
    <property type="entry name" value="G_PROTEIN_RECEP_F1_2"/>
    <property type="match status" value="1"/>
</dbReference>
<dbReference type="EMBL" id="KP026943">
    <property type="protein sequence ID" value="AIW04764.1"/>
    <property type="molecule type" value="Genomic_DNA"/>
</dbReference>
<evidence type="ECO:0000256" key="3">
    <source>
        <dbReference type="ARBA" id="ARBA00022989"/>
    </source>
</evidence>
<dbReference type="EMBL" id="KP026947">
    <property type="protein sequence ID" value="AIW04768.1"/>
    <property type="molecule type" value="Genomic_DNA"/>
</dbReference>
<dbReference type="EMBL" id="KP026948">
    <property type="protein sequence ID" value="AIW04769.1"/>
    <property type="molecule type" value="Genomic_DNA"/>
</dbReference>
<evidence type="ECO:0000259" key="7">
    <source>
        <dbReference type="PROSITE" id="PS50262"/>
    </source>
</evidence>
<feature type="transmembrane region" description="Helical" evidence="6">
    <location>
        <begin position="123"/>
        <end position="143"/>
    </location>
</feature>
<dbReference type="EMBL" id="KP026942">
    <property type="protein sequence ID" value="AIW04763.1"/>
    <property type="molecule type" value="Genomic_DNA"/>
</dbReference>
<dbReference type="EMBL" id="KP026955">
    <property type="protein sequence ID" value="AIW04776.1"/>
    <property type="molecule type" value="Genomic_DNA"/>
</dbReference>
<dbReference type="GO" id="GO:0004930">
    <property type="term" value="F:G protein-coupled receptor activity"/>
    <property type="evidence" value="ECO:0007669"/>
    <property type="project" value="InterPro"/>
</dbReference>
<keyword evidence="4 6" id="KW-0472">Membrane</keyword>
<dbReference type="EMBL" id="KP026964">
    <property type="protein sequence ID" value="AIW04785.1"/>
    <property type="molecule type" value="Genomic_DNA"/>
</dbReference>
<feature type="transmembrane region" description="Helical" evidence="6">
    <location>
        <begin position="200"/>
        <end position="219"/>
    </location>
</feature>
<feature type="transmembrane region" description="Helical" evidence="6">
    <location>
        <begin position="169"/>
        <end position="188"/>
    </location>
</feature>
<dbReference type="EMBL" id="KP026940">
    <property type="protein sequence ID" value="AIW04761.1"/>
    <property type="molecule type" value="Genomic_DNA"/>
</dbReference>
<dbReference type="Gene3D" id="1.20.1070.10">
    <property type="entry name" value="Rhodopsin 7-helix transmembrane proteins"/>
    <property type="match status" value="1"/>
</dbReference>
<organism evidence="8">
    <name type="scientific">Homo sapiens</name>
    <name type="common">Human</name>
    <dbReference type="NCBI Taxonomy" id="9606"/>
    <lineage>
        <taxon>Eukaryota</taxon>
        <taxon>Metazoa</taxon>
        <taxon>Chordata</taxon>
        <taxon>Craniata</taxon>
        <taxon>Vertebrata</taxon>
        <taxon>Euteleostomi</taxon>
        <taxon>Mammalia</taxon>
        <taxon>Eutheria</taxon>
        <taxon>Euarchontoglires</taxon>
        <taxon>Primates</taxon>
        <taxon>Haplorrhini</taxon>
        <taxon>Catarrhini</taxon>
        <taxon>Hominidae</taxon>
        <taxon>Homo</taxon>
    </lineage>
</organism>
<dbReference type="CDD" id="cd00637">
    <property type="entry name" value="7tm_classA_rhodopsin-like"/>
    <property type="match status" value="1"/>
</dbReference>
<dbReference type="EMBL" id="KP026950">
    <property type="protein sequence ID" value="AIW04771.1"/>
    <property type="molecule type" value="Genomic_DNA"/>
</dbReference>
<dbReference type="EMBL" id="KP026954">
    <property type="protein sequence ID" value="AIW04775.1"/>
    <property type="molecule type" value="Genomic_DNA"/>
</dbReference>
<evidence type="ECO:0000256" key="1">
    <source>
        <dbReference type="ARBA" id="ARBA00004370"/>
    </source>
</evidence>
<dbReference type="InterPro" id="IPR017452">
    <property type="entry name" value="GPCR_Rhodpsn_7TM"/>
</dbReference>
<evidence type="ECO:0000256" key="5">
    <source>
        <dbReference type="ARBA" id="ARBA00023224"/>
    </source>
</evidence>
<dbReference type="EMBL" id="KP026937">
    <property type="protein sequence ID" value="AIW04758.1"/>
    <property type="molecule type" value="Genomic_DNA"/>
</dbReference>
<dbReference type="EMBL" id="KP026945">
    <property type="protein sequence ID" value="AIW04766.1"/>
    <property type="molecule type" value="Genomic_DNA"/>
</dbReference>
<dbReference type="EMBL" id="KP026962">
    <property type="protein sequence ID" value="AIW04783.1"/>
    <property type="molecule type" value="Genomic_DNA"/>
</dbReference>
<feature type="transmembrane region" description="Helical" evidence="6">
    <location>
        <begin position="48"/>
        <end position="70"/>
    </location>
</feature>
<keyword evidence="3 6" id="KW-1133">Transmembrane helix</keyword>
<dbReference type="InterPro" id="IPR000276">
    <property type="entry name" value="GPCR_Rhodpsn"/>
</dbReference>
<dbReference type="SUPFAM" id="SSF81321">
    <property type="entry name" value="Family A G protein-coupled receptor-like"/>
    <property type="match status" value="1"/>
</dbReference>
<dbReference type="EMBL" id="KP026952">
    <property type="protein sequence ID" value="AIW04773.1"/>
    <property type="molecule type" value="Genomic_DNA"/>
</dbReference>
<sequence length="301" mass="34616">MGKETKSLAWPATAEFYGWVFIFSSIQLCTMVLLTVRFNSFKVGREYAVFTFAGMSFNCFLLPIKMGLLSGHWSLPRDFCAILLYIDDFSIYFSSWSLVFMAIERINHFCYSTPLLNENSKALAKVCFPIVWIISGVQALQMLNNYKATALQNETPQCFLAFLRSGHDMWLMLVYSVMIPVMLVFIYLYSKNFMLLKDELSTVTTYLCIYLLLGTIAHLPKAGLSEIESDKIFYGLRDIFMALPVLKVYYIPVMAYCMACDDHTVPVRLCSIWLVNLCKKCFSCTRREKESDLEVGIKMLK</sequence>
<dbReference type="EMBL" id="KP026959">
    <property type="protein sequence ID" value="AIW04780.1"/>
    <property type="molecule type" value="Genomic_DNA"/>
</dbReference>
<feature type="transmembrane region" description="Helical" evidence="6">
    <location>
        <begin position="82"/>
        <end position="103"/>
    </location>
</feature>
<evidence type="ECO:0000256" key="4">
    <source>
        <dbReference type="ARBA" id="ARBA00023136"/>
    </source>
</evidence>
<dbReference type="EMBL" id="KP026963">
    <property type="protein sequence ID" value="AIW04784.1"/>
    <property type="molecule type" value="Genomic_DNA"/>
</dbReference>
<gene>
    <name evidence="8" type="primary">U51</name>
</gene>
<proteinExistence type="predicted"/>
<dbReference type="EMBL" id="KP026957">
    <property type="protein sequence ID" value="AIW04778.1"/>
    <property type="molecule type" value="Genomic_DNA"/>
</dbReference>
<feature type="transmembrane region" description="Helical" evidence="6">
    <location>
        <begin position="239"/>
        <end position="259"/>
    </location>
</feature>
<dbReference type="EMBL" id="KP026946">
    <property type="protein sequence ID" value="AIW04767.1"/>
    <property type="molecule type" value="Genomic_DNA"/>
</dbReference>
<dbReference type="EMBL" id="KP026936">
    <property type="protein sequence ID" value="AIW04757.1"/>
    <property type="molecule type" value="Genomic_DNA"/>
</dbReference>